<evidence type="ECO:0000256" key="5">
    <source>
        <dbReference type="ARBA" id="ARBA00022882"/>
    </source>
</evidence>
<evidence type="ECO:0000256" key="4">
    <source>
        <dbReference type="ARBA" id="ARBA00022692"/>
    </source>
</evidence>
<feature type="compositionally biased region" description="Low complexity" evidence="12">
    <location>
        <begin position="477"/>
        <end position="489"/>
    </location>
</feature>
<dbReference type="InterPro" id="IPR014756">
    <property type="entry name" value="Ig_E-set"/>
</dbReference>
<dbReference type="AlphaFoldDB" id="A0A9W7CZQ1"/>
<dbReference type="GO" id="GO:0005886">
    <property type="term" value="C:plasma membrane"/>
    <property type="evidence" value="ECO:0007669"/>
    <property type="project" value="TreeGrafter"/>
</dbReference>
<dbReference type="SUPFAM" id="SSF81296">
    <property type="entry name" value="E set domains"/>
    <property type="match status" value="2"/>
</dbReference>
<keyword evidence="9 13" id="KW-0472">Membrane</keyword>
<dbReference type="InterPro" id="IPR036440">
    <property type="entry name" value="Peptidase_C15-like_sf"/>
</dbReference>
<feature type="domain" description="Inward rectifier potassium channel C-terminal" evidence="15">
    <location>
        <begin position="11"/>
        <end position="93"/>
    </location>
</feature>
<evidence type="ECO:0000256" key="13">
    <source>
        <dbReference type="SAM" id="Phobius"/>
    </source>
</evidence>
<dbReference type="GO" id="GO:1990573">
    <property type="term" value="P:potassium ion import across plasma membrane"/>
    <property type="evidence" value="ECO:0007669"/>
    <property type="project" value="TreeGrafter"/>
</dbReference>
<feature type="domain" description="Potassium channel" evidence="14">
    <location>
        <begin position="307"/>
        <end position="351"/>
    </location>
</feature>
<evidence type="ECO:0000256" key="10">
    <source>
        <dbReference type="ARBA" id="ARBA00023303"/>
    </source>
</evidence>
<dbReference type="SUPFAM" id="SSF53182">
    <property type="entry name" value="Pyrrolidone carboxyl peptidase (pyroglutamate aminopeptidase)"/>
    <property type="match status" value="1"/>
</dbReference>
<accession>A0A9W7CZQ1</accession>
<evidence type="ECO:0000256" key="8">
    <source>
        <dbReference type="ARBA" id="ARBA00023065"/>
    </source>
</evidence>
<evidence type="ECO:0000256" key="7">
    <source>
        <dbReference type="ARBA" id="ARBA00022989"/>
    </source>
</evidence>
<dbReference type="GO" id="GO:0034702">
    <property type="term" value="C:monoatomic ion channel complex"/>
    <property type="evidence" value="ECO:0007669"/>
    <property type="project" value="UniProtKB-KW"/>
</dbReference>
<dbReference type="GO" id="GO:0005242">
    <property type="term" value="F:inward rectifier potassium channel activity"/>
    <property type="evidence" value="ECO:0007669"/>
    <property type="project" value="InterPro"/>
</dbReference>
<keyword evidence="5 11" id="KW-0851">Voltage-gated channel</keyword>
<dbReference type="GO" id="GO:0034765">
    <property type="term" value="P:regulation of monoatomic ion transmembrane transport"/>
    <property type="evidence" value="ECO:0007669"/>
    <property type="project" value="TreeGrafter"/>
</dbReference>
<keyword evidence="17" id="KW-1185">Reference proteome</keyword>
<evidence type="ECO:0000256" key="9">
    <source>
        <dbReference type="ARBA" id="ARBA00023136"/>
    </source>
</evidence>
<gene>
    <name evidence="16" type="ORF">Pfra01_001950400</name>
</gene>
<dbReference type="PANTHER" id="PTHR11767:SF102">
    <property type="entry name" value="INWARDLY RECTIFYING POTASSIUM CHANNEL 1, ISOFORM F"/>
    <property type="match status" value="1"/>
</dbReference>
<feature type="region of interest" description="Disordered" evidence="12">
    <location>
        <begin position="464"/>
        <end position="489"/>
    </location>
</feature>
<dbReference type="OrthoDB" id="273257at2759"/>
<keyword evidence="3 11" id="KW-0633">Potassium transport</keyword>
<evidence type="ECO:0000256" key="1">
    <source>
        <dbReference type="ARBA" id="ARBA00004141"/>
    </source>
</evidence>
<evidence type="ECO:0000313" key="16">
    <source>
        <dbReference type="EMBL" id="GMF49383.1"/>
    </source>
</evidence>
<dbReference type="Pfam" id="PF07885">
    <property type="entry name" value="Ion_trans_2"/>
    <property type="match status" value="1"/>
</dbReference>
<organism evidence="16 17">
    <name type="scientific">Phytophthora fragariaefolia</name>
    <dbReference type="NCBI Taxonomy" id="1490495"/>
    <lineage>
        <taxon>Eukaryota</taxon>
        <taxon>Sar</taxon>
        <taxon>Stramenopiles</taxon>
        <taxon>Oomycota</taxon>
        <taxon>Peronosporomycetes</taxon>
        <taxon>Peronosporales</taxon>
        <taxon>Peronosporaceae</taxon>
        <taxon>Phytophthora</taxon>
    </lineage>
</organism>
<keyword evidence="10 11" id="KW-0407">Ion channel</keyword>
<keyword evidence="7 13" id="KW-1133">Transmembrane helix</keyword>
<dbReference type="SUPFAM" id="SSF81324">
    <property type="entry name" value="Voltage-gated potassium channels"/>
    <property type="match status" value="1"/>
</dbReference>
<evidence type="ECO:0000256" key="6">
    <source>
        <dbReference type="ARBA" id="ARBA00022958"/>
    </source>
</evidence>
<feature type="transmembrane region" description="Helical" evidence="13">
    <location>
        <begin position="331"/>
        <end position="351"/>
    </location>
</feature>
<dbReference type="Pfam" id="PF17655">
    <property type="entry name" value="IRK_C"/>
    <property type="match status" value="2"/>
</dbReference>
<comment type="caution">
    <text evidence="16">The sequence shown here is derived from an EMBL/GenBank/DDBJ whole genome shotgun (WGS) entry which is preliminary data.</text>
</comment>
<feature type="domain" description="Inward rectifier potassium channel C-terminal" evidence="15">
    <location>
        <begin position="376"/>
        <end position="459"/>
    </location>
</feature>
<protein>
    <submittedName>
        <fullName evidence="16">Unnamed protein product</fullName>
    </submittedName>
</protein>
<keyword evidence="4 11" id="KW-0812">Transmembrane</keyword>
<keyword evidence="8 11" id="KW-0406">Ion transport</keyword>
<dbReference type="Gene3D" id="1.10.287.70">
    <property type="match status" value="1"/>
</dbReference>
<evidence type="ECO:0000313" key="17">
    <source>
        <dbReference type="Proteomes" id="UP001165121"/>
    </source>
</evidence>
<keyword evidence="6 11" id="KW-0630">Potassium</keyword>
<dbReference type="Gene3D" id="2.60.40.1400">
    <property type="entry name" value="G protein-activated inward rectifier potassium channel 1"/>
    <property type="match status" value="2"/>
</dbReference>
<sequence length="655" mass="72326">MKRICIIRLEIELVHTISSNSPFFNQTVDDITHADFVLILFVSGLDENLHDMVHKKHEYGHEAMRWNSKFIPMLDWDSRHEFIELDLNKISAVISSPNGGGNGAPVSIDIASSLIQESICSSKVTDERVGHCSQRYSKGLETKDTIPLKLENGSGWELSDDYDVGDTIKRSNESLASIGSMSNSSLTPNNADKKGDEVIDSQAARAQSCQSSRSAFSYEDHDHHLTGNLEAPSSDGLLAESTHIACSRLFDCGRCDCVVAYNFGALGGDCGEELSCVSIDCVIWPQQVHEPLEQHTQINFSSKYNMVFFFCVQTISTVGYGSLSPRQDSDIANFFVFLLVFSGLFVSTLLADYRTSSLRVITVFQVRNIWPIINLCNTLTHIIDESSPLYHLSTDDLLSGDHFFVVLFTGLDKTISETMIARKAYHACDILVDHHFEDNITLTPDGVYIDLDAINATYFDPDVSSLSSDDQDDSEESPSASSNPDANNSPRYNFQLLTDNWISSTHFNLLMLRRDLMTRREHRDLTWPEYPLFSTVREYGSSSSATLCIIPELSRTRTMVANSQPDAAAASGNSTNAVASEASASQKRDVYVTGFGKFGDILENPTTFLAQKLAGHPKVTEAHVLEVAAESESRYIDGGGLCNAADNGGGLLTRW</sequence>
<name>A0A9W7CZQ1_9STRA</name>
<dbReference type="InterPro" id="IPR016449">
    <property type="entry name" value="K_chnl_inward-rec_Kir"/>
</dbReference>
<comment type="similarity">
    <text evidence="11">Belongs to the inward rectifier-type potassium channel (TC 1.A.2.1) family.</text>
</comment>
<evidence type="ECO:0000256" key="2">
    <source>
        <dbReference type="ARBA" id="ARBA00022448"/>
    </source>
</evidence>
<evidence type="ECO:0000256" key="12">
    <source>
        <dbReference type="SAM" id="MobiDB-lite"/>
    </source>
</evidence>
<dbReference type="InterPro" id="IPR013518">
    <property type="entry name" value="K_chnl_inward-rec_Kir_cyto"/>
</dbReference>
<keyword evidence="2 11" id="KW-0813">Transport</keyword>
<evidence type="ECO:0000259" key="15">
    <source>
        <dbReference type="Pfam" id="PF17655"/>
    </source>
</evidence>
<evidence type="ECO:0000256" key="3">
    <source>
        <dbReference type="ARBA" id="ARBA00022538"/>
    </source>
</evidence>
<dbReference type="InterPro" id="IPR013099">
    <property type="entry name" value="K_chnl_dom"/>
</dbReference>
<feature type="transmembrane region" description="Helical" evidence="13">
    <location>
        <begin position="304"/>
        <end position="325"/>
    </location>
</feature>
<reference evidence="16" key="1">
    <citation type="submission" date="2023-04" db="EMBL/GenBank/DDBJ databases">
        <title>Phytophthora fragariaefolia NBRC 109709.</title>
        <authorList>
            <person name="Ichikawa N."/>
            <person name="Sato H."/>
            <person name="Tonouchi N."/>
        </authorList>
    </citation>
    <scope>NUCLEOTIDE SEQUENCE</scope>
    <source>
        <strain evidence="16">NBRC 109709</strain>
    </source>
</reference>
<dbReference type="PANTHER" id="PTHR11767">
    <property type="entry name" value="INWARD RECTIFIER POTASSIUM CHANNEL"/>
    <property type="match status" value="1"/>
</dbReference>
<feature type="region of interest" description="Disordered" evidence="12">
    <location>
        <begin position="179"/>
        <end position="198"/>
    </location>
</feature>
<proteinExistence type="inferred from homology"/>
<evidence type="ECO:0000259" key="14">
    <source>
        <dbReference type="Pfam" id="PF07885"/>
    </source>
</evidence>
<comment type="subcellular location">
    <subcellularLocation>
        <location evidence="1 11">Membrane</location>
        <topology evidence="1 11">Multi-pass membrane protein</topology>
    </subcellularLocation>
</comment>
<feature type="compositionally biased region" description="Polar residues" evidence="12">
    <location>
        <begin position="179"/>
        <end position="190"/>
    </location>
</feature>
<dbReference type="Proteomes" id="UP001165121">
    <property type="component" value="Unassembled WGS sequence"/>
</dbReference>
<dbReference type="InterPro" id="IPR041647">
    <property type="entry name" value="IRK_C"/>
</dbReference>
<dbReference type="EMBL" id="BSXT01002521">
    <property type="protein sequence ID" value="GMF49383.1"/>
    <property type="molecule type" value="Genomic_DNA"/>
</dbReference>
<evidence type="ECO:0000256" key="11">
    <source>
        <dbReference type="RuleBase" id="RU003822"/>
    </source>
</evidence>